<keyword evidence="1" id="KW-0472">Membrane</keyword>
<dbReference type="OrthoDB" id="7062351at2"/>
<reference evidence="2 3" key="1">
    <citation type="submission" date="2016-10" db="EMBL/GenBank/DDBJ databases">
        <authorList>
            <person name="Varghese N."/>
            <person name="Submissions S."/>
        </authorList>
    </citation>
    <scope>NUCLEOTIDE SEQUENCE [LARGE SCALE GENOMIC DNA]</scope>
    <source>
        <strain evidence="2 3">22B</strain>
    </source>
</reference>
<dbReference type="AlphaFoldDB" id="A0A662Z787"/>
<dbReference type="Proteomes" id="UP000243374">
    <property type="component" value="Unassembled WGS sequence"/>
</dbReference>
<dbReference type="PROSITE" id="PS51257">
    <property type="entry name" value="PROKAR_LIPOPROTEIN"/>
    <property type="match status" value="1"/>
</dbReference>
<keyword evidence="3" id="KW-1185">Reference proteome</keyword>
<name>A0A662Z787_9GAMM</name>
<keyword evidence="1" id="KW-0812">Transmembrane</keyword>
<dbReference type="RefSeq" id="WP_074839223.1">
    <property type="nucleotide sequence ID" value="NZ_CP047056.1"/>
</dbReference>
<evidence type="ECO:0000313" key="3">
    <source>
        <dbReference type="Proteomes" id="UP000243374"/>
    </source>
</evidence>
<dbReference type="EMBL" id="FOSF01000006">
    <property type="protein sequence ID" value="SFJ89064.1"/>
    <property type="molecule type" value="Genomic_DNA"/>
</dbReference>
<gene>
    <name evidence="2" type="ORF">SAMN04487865_100622</name>
</gene>
<organism evidence="2 3">
    <name type="scientific">Succinivibrio dextrinosolvens</name>
    <dbReference type="NCBI Taxonomy" id="83771"/>
    <lineage>
        <taxon>Bacteria</taxon>
        <taxon>Pseudomonadati</taxon>
        <taxon>Pseudomonadota</taxon>
        <taxon>Gammaproteobacteria</taxon>
        <taxon>Aeromonadales</taxon>
        <taxon>Succinivibrionaceae</taxon>
        <taxon>Succinivibrio</taxon>
    </lineage>
</organism>
<proteinExistence type="predicted"/>
<protein>
    <submittedName>
        <fullName evidence="2">Uncharacterized protein</fullName>
    </submittedName>
</protein>
<evidence type="ECO:0000313" key="2">
    <source>
        <dbReference type="EMBL" id="SFJ89064.1"/>
    </source>
</evidence>
<evidence type="ECO:0000256" key="1">
    <source>
        <dbReference type="SAM" id="Phobius"/>
    </source>
</evidence>
<accession>A0A662Z787</accession>
<feature type="transmembrane region" description="Helical" evidence="1">
    <location>
        <begin position="12"/>
        <end position="29"/>
    </location>
</feature>
<sequence length="147" mass="17210">MKYSHSTIQFVKLYMILLILTSCLSIWLYPKQYAAPSASYIKDYDTRRIEIHRNIVKSKTAREMEDRVKNSIQNSLSEKQSIQERERIFSLNQEFARKRGEEIIRERATQGKASDGIVSRDSKMSVAQSRVSSLSEWTRKNMVKNLD</sequence>
<keyword evidence="1" id="KW-1133">Transmembrane helix</keyword>